<dbReference type="STRING" id="639004.SAMN04488239_10626"/>
<dbReference type="Pfam" id="PF00480">
    <property type="entry name" value="ROK"/>
    <property type="match status" value="1"/>
</dbReference>
<dbReference type="EMBL" id="FMZV01000006">
    <property type="protein sequence ID" value="SDD24926.1"/>
    <property type="molecule type" value="Genomic_DNA"/>
</dbReference>
<dbReference type="Gene3D" id="3.30.420.40">
    <property type="match status" value="2"/>
</dbReference>
<keyword evidence="2" id="KW-0418">Kinase</keyword>
<sequence length="401" mass="43085">MAVMQREYGRRTLLREIRKAGRIPRIELSGLTGISRATVTTITAEFLSDGLVEEVSRDEGEPDSRRGRPRVDLKIRGAAHLVVGVKISHHKLSLVLLDFEGEQLATEECDLSRPVSSPEELAAEIRQAVSRLAGHIGREPGDISGIGIGIAGIVEANDGFVHWSPSLSARNVELGGLLTGMLGVPCFIDNDANLVAVAEHTFGLGRDHSDFLVVTIESGVGLGMVIGGALYRGTRGCGAEFGHTKVQLNGALCRCGQRGCLEAYVADYALLREATLVSGQDAHADPAKRVENLLDAARAGDATARSIVDRAGQIFAMGLANLVNIFDPELIILAGEQMQFDHLYSDAVIDTMRKSIVQVDKAPPEVVVHKWGDLMWARGAAAYALDKVSEMALERLDEHAA</sequence>
<keyword evidence="3" id="KW-1185">Reference proteome</keyword>
<dbReference type="InterPro" id="IPR036390">
    <property type="entry name" value="WH_DNA-bd_sf"/>
</dbReference>
<dbReference type="InterPro" id="IPR036388">
    <property type="entry name" value="WH-like_DNA-bd_sf"/>
</dbReference>
<reference evidence="3" key="1">
    <citation type="submission" date="2016-10" db="EMBL/GenBank/DDBJ databases">
        <authorList>
            <person name="Varghese N."/>
            <person name="Submissions S."/>
        </authorList>
    </citation>
    <scope>NUCLEOTIDE SEQUENCE [LARGE SCALE GENOMIC DNA]</scope>
    <source>
        <strain evidence="3">CGMCC 1.9108</strain>
    </source>
</reference>
<name>A0A1G6T8Q7_9RHOB</name>
<evidence type="ECO:0000313" key="3">
    <source>
        <dbReference type="Proteomes" id="UP000199628"/>
    </source>
</evidence>
<evidence type="ECO:0000313" key="2">
    <source>
        <dbReference type="EMBL" id="SDD24926.1"/>
    </source>
</evidence>
<dbReference type="PROSITE" id="PS01125">
    <property type="entry name" value="ROK"/>
    <property type="match status" value="1"/>
</dbReference>
<keyword evidence="2" id="KW-0808">Transferase</keyword>
<dbReference type="CDD" id="cd24073">
    <property type="entry name" value="ASKHA_ATPase_ROK_CYANR"/>
    <property type="match status" value="1"/>
</dbReference>
<organism evidence="2 3">
    <name type="scientific">Ruegeria marina</name>
    <dbReference type="NCBI Taxonomy" id="639004"/>
    <lineage>
        <taxon>Bacteria</taxon>
        <taxon>Pseudomonadati</taxon>
        <taxon>Pseudomonadota</taxon>
        <taxon>Alphaproteobacteria</taxon>
        <taxon>Rhodobacterales</taxon>
        <taxon>Roseobacteraceae</taxon>
        <taxon>Ruegeria</taxon>
    </lineage>
</organism>
<gene>
    <name evidence="2" type="ORF">SAMN04488239_10626</name>
</gene>
<dbReference type="PANTHER" id="PTHR18964:SF149">
    <property type="entry name" value="BIFUNCTIONAL UDP-N-ACETYLGLUCOSAMINE 2-EPIMERASE_N-ACETYLMANNOSAMINE KINASE"/>
    <property type="match status" value="1"/>
</dbReference>
<evidence type="ECO:0000256" key="1">
    <source>
        <dbReference type="ARBA" id="ARBA00006479"/>
    </source>
</evidence>
<proteinExistence type="inferred from homology"/>
<comment type="similarity">
    <text evidence="1">Belongs to the ROK (NagC/XylR) family.</text>
</comment>
<dbReference type="SUPFAM" id="SSF46785">
    <property type="entry name" value="Winged helix' DNA-binding domain"/>
    <property type="match status" value="1"/>
</dbReference>
<dbReference type="InterPro" id="IPR049874">
    <property type="entry name" value="ROK_cs"/>
</dbReference>
<dbReference type="InterPro" id="IPR000600">
    <property type="entry name" value="ROK"/>
</dbReference>
<dbReference type="Gene3D" id="1.10.10.10">
    <property type="entry name" value="Winged helix-like DNA-binding domain superfamily/Winged helix DNA-binding domain"/>
    <property type="match status" value="1"/>
</dbReference>
<dbReference type="Pfam" id="PF13412">
    <property type="entry name" value="HTH_24"/>
    <property type="match status" value="1"/>
</dbReference>
<dbReference type="SUPFAM" id="SSF53067">
    <property type="entry name" value="Actin-like ATPase domain"/>
    <property type="match status" value="1"/>
</dbReference>
<dbReference type="Proteomes" id="UP000199628">
    <property type="component" value="Unassembled WGS sequence"/>
</dbReference>
<protein>
    <submittedName>
        <fullName evidence="2">Sugar kinase of the NBD/HSP70 family, may contain an N-terminal HTH domain</fullName>
    </submittedName>
</protein>
<dbReference type="InterPro" id="IPR043129">
    <property type="entry name" value="ATPase_NBD"/>
</dbReference>
<dbReference type="AlphaFoldDB" id="A0A1G6T8Q7"/>
<dbReference type="GO" id="GO:0016301">
    <property type="term" value="F:kinase activity"/>
    <property type="evidence" value="ECO:0007669"/>
    <property type="project" value="UniProtKB-KW"/>
</dbReference>
<accession>A0A1G6T8Q7</accession>
<dbReference type="PANTHER" id="PTHR18964">
    <property type="entry name" value="ROK (REPRESSOR, ORF, KINASE) FAMILY"/>
    <property type="match status" value="1"/>
</dbReference>